<dbReference type="SUPFAM" id="SSF53474">
    <property type="entry name" value="alpha/beta-Hydrolases"/>
    <property type="match status" value="1"/>
</dbReference>
<reference evidence="3" key="1">
    <citation type="submission" date="2022-07" db="EMBL/GenBank/DDBJ databases">
        <title>The genome of Lyophyllum shimeji provides insight into the initial evolution of ectomycorrhizal fungal genome.</title>
        <authorList>
            <person name="Kobayashi Y."/>
            <person name="Shibata T."/>
            <person name="Hirakawa H."/>
            <person name="Shigenobu S."/>
            <person name="Nishiyama T."/>
            <person name="Yamada A."/>
            <person name="Hasebe M."/>
            <person name="Kawaguchi M."/>
        </authorList>
    </citation>
    <scope>NUCLEOTIDE SEQUENCE</scope>
    <source>
        <strain evidence="3">AT787</strain>
    </source>
</reference>
<comment type="caution">
    <text evidence="3">The sequence shown here is derived from an EMBL/GenBank/DDBJ whole genome shotgun (WGS) entry which is preliminary data.</text>
</comment>
<organism evidence="3 4">
    <name type="scientific">Lyophyllum shimeji</name>
    <name type="common">Hon-shimeji</name>
    <name type="synonym">Tricholoma shimeji</name>
    <dbReference type="NCBI Taxonomy" id="47721"/>
    <lineage>
        <taxon>Eukaryota</taxon>
        <taxon>Fungi</taxon>
        <taxon>Dikarya</taxon>
        <taxon>Basidiomycota</taxon>
        <taxon>Agaricomycotina</taxon>
        <taxon>Agaricomycetes</taxon>
        <taxon>Agaricomycetidae</taxon>
        <taxon>Agaricales</taxon>
        <taxon>Tricholomatineae</taxon>
        <taxon>Lyophyllaceae</taxon>
        <taxon>Lyophyllum</taxon>
    </lineage>
</organism>
<dbReference type="PANTHER" id="PTHR43037">
    <property type="entry name" value="UNNAMED PRODUCT-RELATED"/>
    <property type="match status" value="1"/>
</dbReference>
<name>A0A9P3PGR9_LYOSH</name>
<dbReference type="Pfam" id="PF00326">
    <property type="entry name" value="Peptidase_S9"/>
    <property type="match status" value="1"/>
</dbReference>
<accession>A0A9P3PGR9</accession>
<evidence type="ECO:0000313" key="3">
    <source>
        <dbReference type="EMBL" id="GLB35159.1"/>
    </source>
</evidence>
<dbReference type="Proteomes" id="UP001063166">
    <property type="component" value="Unassembled WGS sequence"/>
</dbReference>
<dbReference type="InterPro" id="IPR001375">
    <property type="entry name" value="Peptidase_S9_cat"/>
</dbReference>
<dbReference type="InterPro" id="IPR050955">
    <property type="entry name" value="Plant_Biomass_Hydrol_Est"/>
</dbReference>
<dbReference type="AlphaFoldDB" id="A0A9P3PGR9"/>
<dbReference type="Gene3D" id="3.40.50.1820">
    <property type="entry name" value="alpha/beta hydrolase"/>
    <property type="match status" value="1"/>
</dbReference>
<dbReference type="PANTHER" id="PTHR43037:SF4">
    <property type="entry name" value="PEPTIDASE S9 PROLYL OLIGOPEPTIDASE CATALYTIC DOMAIN-CONTAINING PROTEIN"/>
    <property type="match status" value="1"/>
</dbReference>
<protein>
    <submittedName>
        <fullName evidence="3">Prolyl oligopeptidase family protein</fullName>
    </submittedName>
</protein>
<dbReference type="EMBL" id="BRPK01000002">
    <property type="protein sequence ID" value="GLB35159.1"/>
    <property type="molecule type" value="Genomic_DNA"/>
</dbReference>
<dbReference type="GO" id="GO:0008236">
    <property type="term" value="F:serine-type peptidase activity"/>
    <property type="evidence" value="ECO:0007669"/>
    <property type="project" value="InterPro"/>
</dbReference>
<dbReference type="InterPro" id="IPR029058">
    <property type="entry name" value="AB_hydrolase_fold"/>
</dbReference>
<evidence type="ECO:0000259" key="2">
    <source>
        <dbReference type="Pfam" id="PF00326"/>
    </source>
</evidence>
<dbReference type="GO" id="GO:0006508">
    <property type="term" value="P:proteolysis"/>
    <property type="evidence" value="ECO:0007669"/>
    <property type="project" value="InterPro"/>
</dbReference>
<proteinExistence type="predicted"/>
<gene>
    <name evidence="3" type="ORF">LshimejAT787_0207240</name>
</gene>
<keyword evidence="4" id="KW-1185">Reference proteome</keyword>
<evidence type="ECO:0000313" key="4">
    <source>
        <dbReference type="Proteomes" id="UP001063166"/>
    </source>
</evidence>
<sequence length="890" mass="98056">MSVASQTVLAEDLEWKIELNRIWDVLGPFPIHAREQHYLSPSFPLNLSEPIDLTHSWPSSYADHGKVHWSTAEMDANDVLSVSFPDIRWHSLRATEGWAALQHHAVLRGTLTVHPPSSGHESFPRLLVNLVQGSFFTILPANAAERRLMEPEWYAGNIYDMERALPRAVPLPVPPYLKQPTIYHLFVSGDYEIRLFGDPAVQGSEIPVQTIRLTVELESVTHSLVHEPSQGFLCDFVDGMAFGNALGITLRSISGWWTVSNATAHDAKITLTILRDTVIAPSQTRVVPLLLAQKDSFHLPTLEVDLAVTSDEGVTRTIAVTVPVTHQSRWTPSFSQPIKATYINSSSIATAFLVVPPILQSPRNPYPPIVALHGAGVDIFGQPFWTQSIPRNKHGWLVFPSGRTSWGLDWHGPSARDVWTAVDALFSILQSNKDWKRWQIGSNPRVVLVGHSNGGQGAWYLASRYPDRVLGVLPAAAYIKSQAYVPLTMSRSGHYIDPALRAILESSLTPDDNDLHLSNLVDTPILAIHGGNDSNVPVWHSREAVSILQTLGARNVTLKEDEGQDHWYSTLFDNDRVQNFLNSLLTKEPSLKSETTNHFTLTVSDPDASGSLRGWKIESLLLPGRLARLYVNLDGGGFAQVRTSNVKSFSLDHRLSVCRTAQIGDSLIRFSPGAANLTYFTATGGTAWEARTSLQHVTPHPQYRVQSILSFPDSILFIVSNDTKALSIALRLSNDLLLYHRLDSEIMPESKAQGLLKNARLPRGNIVYVGDARSLFVQEILSQKRTAFDVKGSVLELNGQTLDASGTAAAFLHPHPVAGQTGNSMLFLLGNSPSSLERIARLFPIRTGVATPSWVVTSALTDSIGAAGIRGAGVWGQEWEWNEALSIWVV</sequence>
<feature type="domain" description="Peptidase S9 prolyl oligopeptidase catalytic" evidence="2">
    <location>
        <begin position="443"/>
        <end position="570"/>
    </location>
</feature>
<evidence type="ECO:0000256" key="1">
    <source>
        <dbReference type="ARBA" id="ARBA00022729"/>
    </source>
</evidence>
<keyword evidence="1" id="KW-0732">Signal</keyword>
<dbReference type="OrthoDB" id="449091at2759"/>